<name>A0A6G0WAJ0_9STRA</name>
<keyword evidence="2" id="KW-1185">Reference proteome</keyword>
<dbReference type="AlphaFoldDB" id="A0A6G0WAJ0"/>
<organism evidence="1 2">
    <name type="scientific">Aphanomyces euteiches</name>
    <dbReference type="NCBI Taxonomy" id="100861"/>
    <lineage>
        <taxon>Eukaryota</taxon>
        <taxon>Sar</taxon>
        <taxon>Stramenopiles</taxon>
        <taxon>Oomycota</taxon>
        <taxon>Saprolegniomycetes</taxon>
        <taxon>Saprolegniales</taxon>
        <taxon>Verrucalvaceae</taxon>
        <taxon>Aphanomyces</taxon>
    </lineage>
</organism>
<proteinExistence type="predicted"/>
<protein>
    <submittedName>
        <fullName evidence="1">Uncharacterized protein</fullName>
    </submittedName>
</protein>
<accession>A0A6G0WAJ0</accession>
<evidence type="ECO:0000313" key="1">
    <source>
        <dbReference type="EMBL" id="KAF0724273.1"/>
    </source>
</evidence>
<evidence type="ECO:0000313" key="2">
    <source>
        <dbReference type="Proteomes" id="UP000481153"/>
    </source>
</evidence>
<comment type="caution">
    <text evidence="1">The sequence shown here is derived from an EMBL/GenBank/DDBJ whole genome shotgun (WGS) entry which is preliminary data.</text>
</comment>
<dbReference type="VEuPathDB" id="FungiDB:AeMF1_021525"/>
<dbReference type="Proteomes" id="UP000481153">
    <property type="component" value="Unassembled WGS sequence"/>
</dbReference>
<reference evidence="1 2" key="1">
    <citation type="submission" date="2019-07" db="EMBL/GenBank/DDBJ databases">
        <title>Genomics analysis of Aphanomyces spp. identifies a new class of oomycete effector associated with host adaptation.</title>
        <authorList>
            <person name="Gaulin E."/>
        </authorList>
    </citation>
    <scope>NUCLEOTIDE SEQUENCE [LARGE SCALE GENOMIC DNA]</scope>
    <source>
        <strain evidence="1 2">ATCC 201684</strain>
    </source>
</reference>
<gene>
    <name evidence="1" type="ORF">Ae201684_016938</name>
</gene>
<dbReference type="EMBL" id="VJMJ01000273">
    <property type="protein sequence ID" value="KAF0724273.1"/>
    <property type="molecule type" value="Genomic_DNA"/>
</dbReference>
<sequence length="121" mass="14319">MSDLQCKYAYKECPNMRTYKRDGELHRLCEYHRTKANALQKIYATKRRRELRQQKRLAFETNKLDGATLEPIPLSEAHEWTFDLVDLECLLLDDLEIIEEPTSDPDDQLSEEEYAILKQAL</sequence>